<name>A0A9X2BV38_9PROT</name>
<organism evidence="1 2">
    <name type="scientific">Roseomonas acroporae</name>
    <dbReference type="NCBI Taxonomy" id="2937791"/>
    <lineage>
        <taxon>Bacteria</taxon>
        <taxon>Pseudomonadati</taxon>
        <taxon>Pseudomonadota</taxon>
        <taxon>Alphaproteobacteria</taxon>
        <taxon>Acetobacterales</taxon>
        <taxon>Roseomonadaceae</taxon>
        <taxon>Roseomonas</taxon>
    </lineage>
</organism>
<dbReference type="EMBL" id="JALPRX010000078">
    <property type="protein sequence ID" value="MCK8786253.1"/>
    <property type="molecule type" value="Genomic_DNA"/>
</dbReference>
<evidence type="ECO:0000313" key="2">
    <source>
        <dbReference type="Proteomes" id="UP001139516"/>
    </source>
</evidence>
<accession>A0A9X2BV38</accession>
<comment type="caution">
    <text evidence="1">The sequence shown here is derived from an EMBL/GenBank/DDBJ whole genome shotgun (WGS) entry which is preliminary data.</text>
</comment>
<protein>
    <submittedName>
        <fullName evidence="1">Uncharacterized protein</fullName>
    </submittedName>
</protein>
<dbReference type="Proteomes" id="UP001139516">
    <property type="component" value="Unassembled WGS sequence"/>
</dbReference>
<gene>
    <name evidence="1" type="ORF">M0638_17900</name>
</gene>
<dbReference type="RefSeq" id="WP_248668426.1">
    <property type="nucleotide sequence ID" value="NZ_JALPRX010000078.1"/>
</dbReference>
<evidence type="ECO:0000313" key="1">
    <source>
        <dbReference type="EMBL" id="MCK8786253.1"/>
    </source>
</evidence>
<keyword evidence="2" id="KW-1185">Reference proteome</keyword>
<sequence length="92" mass="9864">MRVRRNDAVGCAAADTLRQQSGTILHQPQDAGWRDSLRRMGCHAVPAALQWELVRVHGDTALLRLNAAGAGSLSLYFRVADLGTPEVGATTP</sequence>
<proteinExistence type="predicted"/>
<dbReference type="AlphaFoldDB" id="A0A9X2BV38"/>
<reference evidence="1" key="1">
    <citation type="submission" date="2022-04" db="EMBL/GenBank/DDBJ databases">
        <title>Roseomonas acroporae sp. nov., isolated from coral Acropora digitifera.</title>
        <authorList>
            <person name="Sun H."/>
        </authorList>
    </citation>
    <scope>NUCLEOTIDE SEQUENCE</scope>
    <source>
        <strain evidence="1">NAR14</strain>
    </source>
</reference>